<evidence type="ECO:0000313" key="2">
    <source>
        <dbReference type="EMBL" id="MBZ7988068.1"/>
    </source>
</evidence>
<evidence type="ECO:0000313" key="3">
    <source>
        <dbReference type="Proteomes" id="UP000786183"/>
    </source>
</evidence>
<protein>
    <submittedName>
        <fullName evidence="2">Thioredoxin family protein</fullName>
    </submittedName>
</protein>
<dbReference type="Proteomes" id="UP000786183">
    <property type="component" value="Unassembled WGS sequence"/>
</dbReference>
<dbReference type="InterPro" id="IPR036249">
    <property type="entry name" value="Thioredoxin-like_sf"/>
</dbReference>
<proteinExistence type="predicted"/>
<dbReference type="SUPFAM" id="SSF52833">
    <property type="entry name" value="Thioredoxin-like"/>
    <property type="match status" value="1"/>
</dbReference>
<dbReference type="PROSITE" id="PS51352">
    <property type="entry name" value="THIOREDOXIN_2"/>
    <property type="match status" value="1"/>
</dbReference>
<dbReference type="InterPro" id="IPR013766">
    <property type="entry name" value="Thioredoxin_domain"/>
</dbReference>
<dbReference type="PANTHER" id="PTHR10438:SF468">
    <property type="entry name" value="THIOREDOXIN-1-RELATED"/>
    <property type="match status" value="1"/>
</dbReference>
<feature type="domain" description="Thioredoxin" evidence="1">
    <location>
        <begin position="1"/>
        <end position="103"/>
    </location>
</feature>
<dbReference type="EMBL" id="JACGBB010000028">
    <property type="protein sequence ID" value="MBZ7988068.1"/>
    <property type="molecule type" value="Genomic_DNA"/>
</dbReference>
<gene>
    <name evidence="2" type="ORF">AVCANL283_08180</name>
</gene>
<dbReference type="PANTHER" id="PTHR10438">
    <property type="entry name" value="THIOREDOXIN"/>
    <property type="match status" value="1"/>
</dbReference>
<dbReference type="CDD" id="cd02947">
    <property type="entry name" value="TRX_family"/>
    <property type="match status" value="1"/>
</dbReference>
<keyword evidence="3" id="KW-1185">Reference proteome</keyword>
<dbReference type="RefSeq" id="WP_172234065.1">
    <property type="nucleotide sequence ID" value="NZ_CP035946.1"/>
</dbReference>
<comment type="caution">
    <text evidence="2">The sequence shown here is derived from an EMBL/GenBank/DDBJ whole genome shotgun (WGS) entry which is preliminary data.</text>
</comment>
<evidence type="ECO:0000259" key="1">
    <source>
        <dbReference type="PROSITE" id="PS51352"/>
    </source>
</evidence>
<sequence length="103" mass="12258">MKEIDFNDFKALKDEKAIVYFGANWCRDCKFAKPILQDLAKEFKDICFYEVDVDKDENIRDLMSIRHIPTILFLHNLQEFSQRLVEPKSKDEIYKLVLNLNNA</sequence>
<dbReference type="InterPro" id="IPR050620">
    <property type="entry name" value="Thioredoxin_H-type-like"/>
</dbReference>
<reference evidence="2 3" key="1">
    <citation type="submission" date="2020-07" db="EMBL/GenBank/DDBJ databases">
        <title>Transfer of Campylobacter canadensis to the novel genus Avispirillum gen. nov., that also includes two novel species recovered from migratory waterfowl: Avispirillum anseris sp. nov. and Avispirillum brantae sp. nov.</title>
        <authorList>
            <person name="Miller W.G."/>
            <person name="Chapman M.H."/>
            <person name="Yee E."/>
            <person name="Inglis G.D."/>
        </authorList>
    </citation>
    <scope>NUCLEOTIDE SEQUENCE [LARGE SCALE GENOMIC DNA]</scope>
    <source>
        <strain evidence="2 3">L283</strain>
    </source>
</reference>
<name>A0ABS7WTG1_9BACT</name>
<dbReference type="Gene3D" id="3.40.30.10">
    <property type="entry name" value="Glutaredoxin"/>
    <property type="match status" value="1"/>
</dbReference>
<organism evidence="2 3">
    <name type="scientific">Campylobacter canadensis</name>
    <dbReference type="NCBI Taxonomy" id="449520"/>
    <lineage>
        <taxon>Bacteria</taxon>
        <taxon>Pseudomonadati</taxon>
        <taxon>Campylobacterota</taxon>
        <taxon>Epsilonproteobacteria</taxon>
        <taxon>Campylobacterales</taxon>
        <taxon>Campylobacteraceae</taxon>
        <taxon>Campylobacter</taxon>
    </lineage>
</organism>
<dbReference type="Pfam" id="PF00085">
    <property type="entry name" value="Thioredoxin"/>
    <property type="match status" value="1"/>
</dbReference>
<accession>A0ABS7WTG1</accession>